<name>A0A9P9X5C0_9PEZI</name>
<protein>
    <submittedName>
        <fullName evidence="1">Uncharacterized protein</fullName>
    </submittedName>
</protein>
<gene>
    <name evidence="1" type="ORF">CABS02_12290</name>
</gene>
<evidence type="ECO:0000313" key="1">
    <source>
        <dbReference type="EMBL" id="KAI3537016.1"/>
    </source>
</evidence>
<reference evidence="1" key="1">
    <citation type="submission" date="2019-01" db="EMBL/GenBank/DDBJ databases">
        <title>Colletotrichum abscissum LGMF1257.</title>
        <authorList>
            <person name="Baroncelli R."/>
        </authorList>
    </citation>
    <scope>NUCLEOTIDE SEQUENCE</scope>
    <source>
        <strain evidence="1">Ca142</strain>
    </source>
</reference>
<sequence length="146" mass="16099">MSTTTSSWYLSIPPQMQPYDASRASMPCRLACGGMAFAHSWSFTTAVSKYAMPTRMCRHGMHIFLGLYRHRLPVSRTEQSCSGSRRFAGLHAVLKPALKASSTSGMPQLESCAGEKFPIIHHPFLPYVLFIRSVASWFGLANIGVA</sequence>
<accession>A0A9P9X5C0</accession>
<comment type="caution">
    <text evidence="1">The sequence shown here is derived from an EMBL/GenBank/DDBJ whole genome shotgun (WGS) entry which is preliminary data.</text>
</comment>
<dbReference type="Proteomes" id="UP001056436">
    <property type="component" value="Unassembled WGS sequence"/>
</dbReference>
<keyword evidence="2" id="KW-1185">Reference proteome</keyword>
<dbReference type="EMBL" id="SDAQ01000118">
    <property type="protein sequence ID" value="KAI3537016.1"/>
    <property type="molecule type" value="Genomic_DNA"/>
</dbReference>
<proteinExistence type="predicted"/>
<evidence type="ECO:0000313" key="2">
    <source>
        <dbReference type="Proteomes" id="UP001056436"/>
    </source>
</evidence>
<organism evidence="1 2">
    <name type="scientific">Colletotrichum abscissum</name>
    <dbReference type="NCBI Taxonomy" id="1671311"/>
    <lineage>
        <taxon>Eukaryota</taxon>
        <taxon>Fungi</taxon>
        <taxon>Dikarya</taxon>
        <taxon>Ascomycota</taxon>
        <taxon>Pezizomycotina</taxon>
        <taxon>Sordariomycetes</taxon>
        <taxon>Hypocreomycetidae</taxon>
        <taxon>Glomerellales</taxon>
        <taxon>Glomerellaceae</taxon>
        <taxon>Colletotrichum</taxon>
        <taxon>Colletotrichum acutatum species complex</taxon>
    </lineage>
</organism>
<dbReference type="AlphaFoldDB" id="A0A9P9X5C0"/>